<keyword evidence="9" id="KW-0573">Peptidoglycan synthesis</keyword>
<dbReference type="PANTHER" id="PTHR30474:SF2">
    <property type="entry name" value="PEPTIDOGLYCAN GLYCOSYLTRANSFERASE FTSW-RELATED"/>
    <property type="match status" value="1"/>
</dbReference>
<evidence type="ECO:0000256" key="4">
    <source>
        <dbReference type="ARBA" id="ARBA00022618"/>
    </source>
</evidence>
<dbReference type="PANTHER" id="PTHR30474">
    <property type="entry name" value="CELL CYCLE PROTEIN"/>
    <property type="match status" value="1"/>
</dbReference>
<dbReference type="GO" id="GO:0005886">
    <property type="term" value="C:plasma membrane"/>
    <property type="evidence" value="ECO:0007669"/>
    <property type="project" value="UniProtKB-SubCell"/>
</dbReference>
<dbReference type="EMBL" id="SOFF01000044">
    <property type="protein sequence ID" value="TFB84619.1"/>
    <property type="molecule type" value="Genomic_DNA"/>
</dbReference>
<evidence type="ECO:0000256" key="9">
    <source>
        <dbReference type="ARBA" id="ARBA00022984"/>
    </source>
</evidence>
<protein>
    <recommendedName>
        <fullName evidence="17">Probable peptidoglycan glycosyltransferase FtsW</fullName>
        <ecNumber evidence="19">2.4.99.28</ecNumber>
    </recommendedName>
    <alternativeName>
        <fullName evidence="18">Cell division protein FtsW</fullName>
    </alternativeName>
    <alternativeName>
        <fullName evidence="15">Cell wall polymerase</fullName>
    </alternativeName>
    <alternativeName>
        <fullName evidence="14">Peptidoglycan polymerase</fullName>
    </alternativeName>
</protein>
<keyword evidence="4" id="KW-0132">Cell division</keyword>
<evidence type="ECO:0000256" key="21">
    <source>
        <dbReference type="ARBA" id="ARBA00049966"/>
    </source>
</evidence>
<dbReference type="InterPro" id="IPR013437">
    <property type="entry name" value="FtsW"/>
</dbReference>
<evidence type="ECO:0000256" key="8">
    <source>
        <dbReference type="ARBA" id="ARBA00022960"/>
    </source>
</evidence>
<evidence type="ECO:0000256" key="5">
    <source>
        <dbReference type="ARBA" id="ARBA00022676"/>
    </source>
</evidence>
<dbReference type="STRING" id="1424661.SAMN05216281_10853"/>
<keyword evidence="7" id="KW-0812">Transmembrane</keyword>
<organism evidence="22 23">
    <name type="scientific">Cryobacterium luteum</name>
    <dbReference type="NCBI Taxonomy" id="1424661"/>
    <lineage>
        <taxon>Bacteria</taxon>
        <taxon>Bacillati</taxon>
        <taxon>Actinomycetota</taxon>
        <taxon>Actinomycetes</taxon>
        <taxon>Micrococcales</taxon>
        <taxon>Microbacteriaceae</taxon>
        <taxon>Cryobacterium</taxon>
    </lineage>
</organism>
<keyword evidence="5" id="KW-0328">Glycosyltransferase</keyword>
<dbReference type="PROSITE" id="PS00428">
    <property type="entry name" value="FTSW_RODA_SPOVE"/>
    <property type="match status" value="1"/>
</dbReference>
<dbReference type="OrthoDB" id="9768187at2"/>
<dbReference type="Proteomes" id="UP000297654">
    <property type="component" value="Unassembled WGS sequence"/>
</dbReference>
<accession>A0A1H8GQT6</accession>
<evidence type="ECO:0000256" key="7">
    <source>
        <dbReference type="ARBA" id="ARBA00022692"/>
    </source>
</evidence>
<dbReference type="GO" id="GO:0009252">
    <property type="term" value="P:peptidoglycan biosynthetic process"/>
    <property type="evidence" value="ECO:0007669"/>
    <property type="project" value="UniProtKB-KW"/>
</dbReference>
<evidence type="ECO:0000313" key="23">
    <source>
        <dbReference type="Proteomes" id="UP000297654"/>
    </source>
</evidence>
<keyword evidence="23" id="KW-1185">Reference proteome</keyword>
<evidence type="ECO:0000256" key="20">
    <source>
        <dbReference type="ARBA" id="ARBA00049902"/>
    </source>
</evidence>
<evidence type="ECO:0000256" key="3">
    <source>
        <dbReference type="ARBA" id="ARBA00022475"/>
    </source>
</evidence>
<comment type="similarity">
    <text evidence="16">Belongs to the SEDS family. FtsW subfamily.</text>
</comment>
<keyword evidence="12" id="KW-0131">Cell cycle</keyword>
<evidence type="ECO:0000256" key="17">
    <source>
        <dbReference type="ARBA" id="ARBA00041185"/>
    </source>
</evidence>
<dbReference type="InterPro" id="IPR018365">
    <property type="entry name" value="Cell_cycle_FtsW-rel_CS"/>
</dbReference>
<name>A0A1H8GQT6_9MICO</name>
<evidence type="ECO:0000256" key="6">
    <source>
        <dbReference type="ARBA" id="ARBA00022679"/>
    </source>
</evidence>
<dbReference type="GO" id="GO:0008360">
    <property type="term" value="P:regulation of cell shape"/>
    <property type="evidence" value="ECO:0007669"/>
    <property type="project" value="UniProtKB-KW"/>
</dbReference>
<evidence type="ECO:0000256" key="13">
    <source>
        <dbReference type="ARBA" id="ARBA00023316"/>
    </source>
</evidence>
<dbReference type="GO" id="GO:0032153">
    <property type="term" value="C:cell division site"/>
    <property type="evidence" value="ECO:0007669"/>
    <property type="project" value="TreeGrafter"/>
</dbReference>
<evidence type="ECO:0000256" key="1">
    <source>
        <dbReference type="ARBA" id="ARBA00004651"/>
    </source>
</evidence>
<keyword evidence="6" id="KW-0808">Transferase</keyword>
<dbReference type="Pfam" id="PF01098">
    <property type="entry name" value="FTSW_RODA_SPOVE"/>
    <property type="match status" value="1"/>
</dbReference>
<dbReference type="InterPro" id="IPR001182">
    <property type="entry name" value="FtsW/RodA"/>
</dbReference>
<evidence type="ECO:0000256" key="10">
    <source>
        <dbReference type="ARBA" id="ARBA00022989"/>
    </source>
</evidence>
<gene>
    <name evidence="22" type="primary">ftsW</name>
    <name evidence="22" type="ORF">E3O10_15960</name>
</gene>
<keyword evidence="11" id="KW-0472">Membrane</keyword>
<dbReference type="EC" id="2.4.99.28" evidence="19"/>
<comment type="function">
    <text evidence="21">Peptidoglycan polymerase that is essential for cell division.</text>
</comment>
<comment type="pathway">
    <text evidence="2">Cell wall biogenesis; peptidoglycan biosynthesis.</text>
</comment>
<dbReference type="GO" id="GO:0051301">
    <property type="term" value="P:cell division"/>
    <property type="evidence" value="ECO:0007669"/>
    <property type="project" value="UniProtKB-KW"/>
</dbReference>
<dbReference type="GO" id="GO:0071555">
    <property type="term" value="P:cell wall organization"/>
    <property type="evidence" value="ECO:0007669"/>
    <property type="project" value="UniProtKB-KW"/>
</dbReference>
<sequence length="459" mass="48325">MVQVPRNPASRNPVSRPSAGRLGPVAHQPGSTPSRVSRPTPGARQAAGGRPFAAPTKPAAEHTPAGPQVRINLGRVFKAEGGNYFLLLGTTLFLVIFGLVMVLSSSSVDSFLADMGFFGGLLRQGMFALIGIPLMLVVSRLPLAFWQRVAWPSLVITCFLQFLVVATGLGRGTGGNTNWLNIFGIQFQPSEGIKVALVIWLGVILSKKQHQLDDWKHVFIPVFGVGGSAVLLVMIGGDLGTVMIMAGILFGALFFAGVKLRLLAVPLLIGVGGAVVLAIASPNRLTRIMSFLNEGCTELSGEISQSCWQPLHGTWALANGGVLGVGLGNSKAKWSWLPAADNDYIFAIIGEELGLIGCVVVLGMFILLAFAFLRIMRTATTVQAKVSTAAAMVWIIGQAFVNIGVVLGVFPVLGVPLPLISAGGTALLTTLVAIGIVLSFARGDRSSEPPNDFIEADRA</sequence>
<comment type="subcellular location">
    <subcellularLocation>
        <location evidence="1">Cell membrane</location>
        <topology evidence="1">Multi-pass membrane protein</topology>
    </subcellularLocation>
</comment>
<keyword evidence="10" id="KW-1133">Transmembrane helix</keyword>
<dbReference type="GO" id="GO:0015648">
    <property type="term" value="F:lipid-linked peptidoglycan transporter activity"/>
    <property type="evidence" value="ECO:0007669"/>
    <property type="project" value="TreeGrafter"/>
</dbReference>
<evidence type="ECO:0000256" key="2">
    <source>
        <dbReference type="ARBA" id="ARBA00004752"/>
    </source>
</evidence>
<keyword evidence="13" id="KW-0961">Cell wall biogenesis/degradation</keyword>
<dbReference type="AlphaFoldDB" id="A0A1H8GQT6"/>
<evidence type="ECO:0000256" key="14">
    <source>
        <dbReference type="ARBA" id="ARBA00032370"/>
    </source>
</evidence>
<proteinExistence type="inferred from homology"/>
<keyword evidence="8" id="KW-0133">Cell shape</keyword>
<evidence type="ECO:0000256" key="18">
    <source>
        <dbReference type="ARBA" id="ARBA00041418"/>
    </source>
</evidence>
<dbReference type="NCBIfam" id="TIGR02614">
    <property type="entry name" value="ftsW"/>
    <property type="match status" value="1"/>
</dbReference>
<keyword evidence="3" id="KW-1003">Cell membrane</keyword>
<comment type="caution">
    <text evidence="22">The sequence shown here is derived from an EMBL/GenBank/DDBJ whole genome shotgun (WGS) entry which is preliminary data.</text>
</comment>
<evidence type="ECO:0000256" key="12">
    <source>
        <dbReference type="ARBA" id="ARBA00023306"/>
    </source>
</evidence>
<evidence type="ECO:0000313" key="22">
    <source>
        <dbReference type="EMBL" id="TFB84619.1"/>
    </source>
</evidence>
<evidence type="ECO:0000256" key="11">
    <source>
        <dbReference type="ARBA" id="ARBA00023136"/>
    </source>
</evidence>
<evidence type="ECO:0000256" key="19">
    <source>
        <dbReference type="ARBA" id="ARBA00044770"/>
    </source>
</evidence>
<reference evidence="22 23" key="1">
    <citation type="submission" date="2019-03" db="EMBL/GenBank/DDBJ databases">
        <title>Genomics of glacier-inhabiting Cryobacterium strains.</title>
        <authorList>
            <person name="Liu Q."/>
            <person name="Xin Y.-H."/>
        </authorList>
    </citation>
    <scope>NUCLEOTIDE SEQUENCE [LARGE SCALE GENOMIC DNA]</scope>
    <source>
        <strain evidence="22 23">Hh15</strain>
    </source>
</reference>
<dbReference type="RefSeq" id="WP_092110067.1">
    <property type="nucleotide sequence ID" value="NZ_FOCN01000008.1"/>
</dbReference>
<dbReference type="GO" id="GO:0008955">
    <property type="term" value="F:peptidoglycan glycosyltransferase activity"/>
    <property type="evidence" value="ECO:0007669"/>
    <property type="project" value="UniProtKB-EC"/>
</dbReference>
<comment type="catalytic activity">
    <reaction evidence="20">
        <text>[GlcNAc-(1-&gt;4)-Mur2Ac(oyl-L-Ala-gamma-D-Glu-L-Lys-D-Ala-D-Ala)](n)-di-trans,octa-cis-undecaprenyl diphosphate + beta-D-GlcNAc-(1-&gt;4)-Mur2Ac(oyl-L-Ala-gamma-D-Glu-L-Lys-D-Ala-D-Ala)-di-trans,octa-cis-undecaprenyl diphosphate = [GlcNAc-(1-&gt;4)-Mur2Ac(oyl-L-Ala-gamma-D-Glu-L-Lys-D-Ala-D-Ala)](n+1)-di-trans,octa-cis-undecaprenyl diphosphate + di-trans,octa-cis-undecaprenyl diphosphate + H(+)</text>
        <dbReference type="Rhea" id="RHEA:23708"/>
        <dbReference type="Rhea" id="RHEA-COMP:9602"/>
        <dbReference type="Rhea" id="RHEA-COMP:9603"/>
        <dbReference type="ChEBI" id="CHEBI:15378"/>
        <dbReference type="ChEBI" id="CHEBI:58405"/>
        <dbReference type="ChEBI" id="CHEBI:60033"/>
        <dbReference type="ChEBI" id="CHEBI:78435"/>
        <dbReference type="EC" id="2.4.99.28"/>
    </reaction>
</comment>
<evidence type="ECO:0000256" key="15">
    <source>
        <dbReference type="ARBA" id="ARBA00033270"/>
    </source>
</evidence>
<evidence type="ECO:0000256" key="16">
    <source>
        <dbReference type="ARBA" id="ARBA00038053"/>
    </source>
</evidence>